<evidence type="ECO:0000259" key="8">
    <source>
        <dbReference type="PROSITE" id="PS50071"/>
    </source>
</evidence>
<dbReference type="InterPro" id="IPR009057">
    <property type="entry name" value="Homeodomain-like_sf"/>
</dbReference>
<evidence type="ECO:0000256" key="2">
    <source>
        <dbReference type="ARBA" id="ARBA00023125"/>
    </source>
</evidence>
<dbReference type="Gene3D" id="1.10.10.60">
    <property type="entry name" value="Homeodomain-like"/>
    <property type="match status" value="1"/>
</dbReference>
<evidence type="ECO:0000313" key="9">
    <source>
        <dbReference type="Proteomes" id="UP001652642"/>
    </source>
</evidence>
<dbReference type="Pfam" id="PF00046">
    <property type="entry name" value="Homeodomain"/>
    <property type="match status" value="1"/>
</dbReference>
<keyword evidence="9" id="KW-1185">Reference proteome</keyword>
<keyword evidence="3 5" id="KW-0371">Homeobox</keyword>
<evidence type="ECO:0000256" key="5">
    <source>
        <dbReference type="PROSITE-ProRule" id="PRU00108"/>
    </source>
</evidence>
<name>A0ABM5FVC9_9SAUR</name>
<dbReference type="PROSITE" id="PS00027">
    <property type="entry name" value="HOMEOBOX_1"/>
    <property type="match status" value="1"/>
</dbReference>
<evidence type="ECO:0000256" key="1">
    <source>
        <dbReference type="ARBA" id="ARBA00004123"/>
    </source>
</evidence>
<dbReference type="InterPro" id="IPR017970">
    <property type="entry name" value="Homeobox_CS"/>
</dbReference>
<proteinExistence type="predicted"/>
<dbReference type="PROSITE" id="PS50071">
    <property type="entry name" value="HOMEOBOX_2"/>
    <property type="match status" value="1"/>
</dbReference>
<feature type="compositionally biased region" description="Polar residues" evidence="7">
    <location>
        <begin position="144"/>
        <end position="156"/>
    </location>
</feature>
<evidence type="ECO:0000256" key="3">
    <source>
        <dbReference type="ARBA" id="ARBA00023155"/>
    </source>
</evidence>
<dbReference type="CDD" id="cd00086">
    <property type="entry name" value="homeodomain"/>
    <property type="match status" value="1"/>
</dbReference>
<reference evidence="10" key="1">
    <citation type="submission" date="2025-08" db="UniProtKB">
        <authorList>
            <consortium name="RefSeq"/>
        </authorList>
    </citation>
    <scope>IDENTIFICATION</scope>
</reference>
<evidence type="ECO:0000256" key="6">
    <source>
        <dbReference type="RuleBase" id="RU000682"/>
    </source>
</evidence>
<gene>
    <name evidence="10" type="primary">LOC110079712</name>
</gene>
<feature type="compositionally biased region" description="Polar residues" evidence="7">
    <location>
        <begin position="29"/>
        <end position="44"/>
    </location>
</feature>
<keyword evidence="4 5" id="KW-0539">Nucleus</keyword>
<dbReference type="InterPro" id="IPR050848">
    <property type="entry name" value="Homeobox_TF"/>
</dbReference>
<evidence type="ECO:0000313" key="10">
    <source>
        <dbReference type="RefSeq" id="XP_072849366.1"/>
    </source>
</evidence>
<keyword evidence="2 5" id="KW-0238">DNA-binding</keyword>
<feature type="region of interest" description="Disordered" evidence="7">
    <location>
        <begin position="301"/>
        <end position="328"/>
    </location>
</feature>
<dbReference type="PANTHER" id="PTHR24333">
    <property type="entry name" value="HOMEO BOX HB9 LIKE A-RELATED"/>
    <property type="match status" value="1"/>
</dbReference>
<feature type="region of interest" description="Disordered" evidence="7">
    <location>
        <begin position="23"/>
        <end position="205"/>
    </location>
</feature>
<dbReference type="InterPro" id="IPR001356">
    <property type="entry name" value="HD"/>
</dbReference>
<dbReference type="SUPFAM" id="SSF46689">
    <property type="entry name" value="Homeodomain-like"/>
    <property type="match status" value="1"/>
</dbReference>
<feature type="domain" description="Homeobox" evidence="8">
    <location>
        <begin position="201"/>
        <end position="261"/>
    </location>
</feature>
<organism evidence="9 10">
    <name type="scientific">Pogona vitticeps</name>
    <name type="common">central bearded dragon</name>
    <dbReference type="NCBI Taxonomy" id="103695"/>
    <lineage>
        <taxon>Eukaryota</taxon>
        <taxon>Metazoa</taxon>
        <taxon>Chordata</taxon>
        <taxon>Craniata</taxon>
        <taxon>Vertebrata</taxon>
        <taxon>Euteleostomi</taxon>
        <taxon>Lepidosauria</taxon>
        <taxon>Squamata</taxon>
        <taxon>Bifurcata</taxon>
        <taxon>Unidentata</taxon>
        <taxon>Episquamata</taxon>
        <taxon>Toxicofera</taxon>
        <taxon>Iguania</taxon>
        <taxon>Acrodonta</taxon>
        <taxon>Agamidae</taxon>
        <taxon>Amphibolurinae</taxon>
        <taxon>Pogona</taxon>
    </lineage>
</organism>
<sequence>MDTSPNEKAAARGAGPALIRQIRLRRHAQTSAPKWSGSLPSTGQPEGGGGGGGRKRKRERPASTMTKAPFSVEWLSQSSQPSTQRRTRAREGKEAASSSFPDGIPAQQGDPSPDGQQAGRGSQLDDGTVGSEVEEAPSKHLPTLQKNLGTSSSSSAGRPLFLPSALAAPKQAWSATESGSDGEGSVSERRSPESGSGARSTSTRRLRTAFSLEQISTLESSFKRHKYLGAAERRKLATKMQLSEVQIKTWFQNRRMKLKRQLQEMRPEAFHSVPFYNPLPFGPQNGPLSYVYSPQQQPFNRREASLPSGLPFPPVSAPTLDPRSTSEGQSAALWPMPMPYFLGYHDPRTLFMALR</sequence>
<accession>A0ABM5FVC9</accession>
<dbReference type="Proteomes" id="UP001652642">
    <property type="component" value="Chromosome 3"/>
</dbReference>
<dbReference type="GeneID" id="110079712"/>
<dbReference type="PANTHER" id="PTHR24333:SF5">
    <property type="entry name" value="VENT HOMEOBOX"/>
    <property type="match status" value="1"/>
</dbReference>
<evidence type="ECO:0000256" key="4">
    <source>
        <dbReference type="ARBA" id="ARBA00023242"/>
    </source>
</evidence>
<comment type="subcellular location">
    <subcellularLocation>
        <location evidence="1 5 6">Nucleus</location>
    </subcellularLocation>
</comment>
<protein>
    <recommendedName>
        <fullName evidence="8">Homeobox domain-containing protein</fullName>
    </recommendedName>
</protein>
<evidence type="ECO:0000256" key="7">
    <source>
        <dbReference type="SAM" id="MobiDB-lite"/>
    </source>
</evidence>
<feature type="DNA-binding region" description="Homeobox" evidence="5">
    <location>
        <begin position="203"/>
        <end position="262"/>
    </location>
</feature>
<dbReference type="SMART" id="SM00389">
    <property type="entry name" value="HOX"/>
    <property type="match status" value="1"/>
</dbReference>
<dbReference type="RefSeq" id="XP_072849366.1">
    <property type="nucleotide sequence ID" value="XM_072993265.1"/>
</dbReference>